<dbReference type="AlphaFoldDB" id="A0A1F4X6A2"/>
<proteinExistence type="predicted"/>
<reference evidence="1 2" key="1">
    <citation type="journal article" date="2016" name="Nat. Commun.">
        <title>Thousands of microbial genomes shed light on interconnected biogeochemical processes in an aquifer system.</title>
        <authorList>
            <person name="Anantharaman K."/>
            <person name="Brown C.T."/>
            <person name="Hug L.A."/>
            <person name="Sharon I."/>
            <person name="Castelle C.J."/>
            <person name="Probst A.J."/>
            <person name="Thomas B.C."/>
            <person name="Singh A."/>
            <person name="Wilkins M.J."/>
            <person name="Karaoz U."/>
            <person name="Brodie E.L."/>
            <person name="Williams K.H."/>
            <person name="Hubbard S.S."/>
            <person name="Banfield J.F."/>
        </authorList>
    </citation>
    <scope>NUCLEOTIDE SEQUENCE [LARGE SCALE GENOMIC DNA]</scope>
</reference>
<protein>
    <submittedName>
        <fullName evidence="1">Uncharacterized protein</fullName>
    </submittedName>
</protein>
<dbReference type="EMBL" id="MEWG01000024">
    <property type="protein sequence ID" value="OGC77230.1"/>
    <property type="molecule type" value="Genomic_DNA"/>
</dbReference>
<gene>
    <name evidence="1" type="ORF">A2619_04395</name>
</gene>
<name>A0A1F4X6A2_UNCKA</name>
<dbReference type="Proteomes" id="UP000176815">
    <property type="component" value="Unassembled WGS sequence"/>
</dbReference>
<comment type="caution">
    <text evidence="1">The sequence shown here is derived from an EMBL/GenBank/DDBJ whole genome shotgun (WGS) entry which is preliminary data.</text>
</comment>
<sequence length="74" mass="8486">MVKTFCDICGMEITNKNFSHPDLTFIIYKDPITNKQLSIKIITGNGKYFNQGRFCKYCIIDTVVSADDRTKEAK</sequence>
<evidence type="ECO:0000313" key="1">
    <source>
        <dbReference type="EMBL" id="OGC77230.1"/>
    </source>
</evidence>
<evidence type="ECO:0000313" key="2">
    <source>
        <dbReference type="Proteomes" id="UP000176815"/>
    </source>
</evidence>
<organism evidence="1 2">
    <name type="scientific">candidate division WWE3 bacterium RIFOXYD1_FULL_39_9</name>
    <dbReference type="NCBI Taxonomy" id="1802649"/>
    <lineage>
        <taxon>Bacteria</taxon>
        <taxon>Katanobacteria</taxon>
    </lineage>
</organism>
<accession>A0A1F4X6A2</accession>